<dbReference type="EMBL" id="UHEN01000001">
    <property type="protein sequence ID" value="SUN08611.1"/>
    <property type="molecule type" value="Genomic_DNA"/>
</dbReference>
<reference evidence="2" key="1">
    <citation type="submission" date="2016-12" db="EMBL/GenBank/DDBJ databases">
        <authorList>
            <person name="Song W.-J."/>
            <person name="Kurnit D.M."/>
        </authorList>
    </citation>
    <scope>NUCLEOTIDE SEQUENCE [LARGE SCALE GENOMIC DNA]</scope>
    <source>
        <strain evidence="2">ATCC 51725</strain>
    </source>
</reference>
<reference evidence="3 5" key="3">
    <citation type="submission" date="2018-06" db="EMBL/GenBank/DDBJ databases">
        <authorList>
            <consortium name="Pathogen Informatics"/>
            <person name="Doyle S."/>
        </authorList>
    </citation>
    <scope>NUCLEOTIDE SEQUENCE [LARGE SCALE GENOMIC DNA]</scope>
    <source>
        <strain evidence="3 5">NCTC12957</strain>
    </source>
</reference>
<dbReference type="EMBL" id="MSJL01000020">
    <property type="protein sequence ID" value="OLF49799.1"/>
    <property type="molecule type" value="Genomic_DNA"/>
</dbReference>
<sequence length="99" mass="11901">MAYTLEEQETFVRFDALDKQWTIETNYYPHIQKVLKLPEAYEVLNTEEEEGRTIWLNAVMKIGEDFGINVFPKKKRKMTEEQRQELAERMKQARTSLEK</sequence>
<dbReference type="AlphaFoldDB" id="A0A1Q8EDB2"/>
<protein>
    <recommendedName>
        <fullName evidence="6">Phage protein</fullName>
    </recommendedName>
</protein>
<name>A0A1Q8EDB2_STRAI</name>
<dbReference type="OrthoDB" id="2222711at2"/>
<proteinExistence type="predicted"/>
<keyword evidence="4" id="KW-1185">Reference proteome</keyword>
<evidence type="ECO:0000256" key="1">
    <source>
        <dbReference type="SAM" id="MobiDB-lite"/>
    </source>
</evidence>
<evidence type="ECO:0000313" key="5">
    <source>
        <dbReference type="Proteomes" id="UP000255213"/>
    </source>
</evidence>
<dbReference type="Proteomes" id="UP000186437">
    <property type="component" value="Unassembled WGS sequence"/>
</dbReference>
<dbReference type="Proteomes" id="UP000255213">
    <property type="component" value="Unassembled WGS sequence"/>
</dbReference>
<dbReference type="RefSeq" id="WP_075099220.1">
    <property type="nucleotide sequence ID" value="NZ_MSJL01000020.1"/>
</dbReference>
<gene>
    <name evidence="2" type="ORF">BU200_05495</name>
    <name evidence="3" type="ORF">NCTC12957_02210</name>
</gene>
<evidence type="ECO:0000313" key="3">
    <source>
        <dbReference type="EMBL" id="SUN08611.1"/>
    </source>
</evidence>
<accession>A0A1Q8EDB2</accession>
<reference evidence="4" key="2">
    <citation type="submission" date="2016-12" db="EMBL/GenBank/DDBJ databases">
        <authorList>
            <person name="Gulvik C.A."/>
        </authorList>
    </citation>
    <scope>NUCLEOTIDE SEQUENCE [LARGE SCALE GENOMIC DNA]</scope>
    <source>
        <strain evidence="4">ATCC 51725</strain>
    </source>
</reference>
<feature type="region of interest" description="Disordered" evidence="1">
    <location>
        <begin position="79"/>
        <end position="99"/>
    </location>
</feature>
<organism evidence="2 4">
    <name type="scientific">Streptococcus acidominimus</name>
    <dbReference type="NCBI Taxonomy" id="1326"/>
    <lineage>
        <taxon>Bacteria</taxon>
        <taxon>Bacillati</taxon>
        <taxon>Bacillota</taxon>
        <taxon>Bacilli</taxon>
        <taxon>Lactobacillales</taxon>
        <taxon>Streptococcaceae</taxon>
        <taxon>Streptococcus</taxon>
    </lineage>
</organism>
<evidence type="ECO:0000313" key="4">
    <source>
        <dbReference type="Proteomes" id="UP000186437"/>
    </source>
</evidence>
<evidence type="ECO:0000313" key="2">
    <source>
        <dbReference type="EMBL" id="OLF49799.1"/>
    </source>
</evidence>
<evidence type="ECO:0008006" key="6">
    <source>
        <dbReference type="Google" id="ProtNLM"/>
    </source>
</evidence>